<keyword evidence="4 5" id="KW-0238">DNA-binding</keyword>
<feature type="domain" description="THAP-type" evidence="7">
    <location>
        <begin position="1"/>
        <end position="79"/>
    </location>
</feature>
<evidence type="ECO:0000256" key="6">
    <source>
        <dbReference type="SAM" id="MobiDB-lite"/>
    </source>
</evidence>
<dbReference type="Pfam" id="PF05485">
    <property type="entry name" value="THAP"/>
    <property type="match status" value="1"/>
</dbReference>
<dbReference type="InterPro" id="IPR052224">
    <property type="entry name" value="THAP_domain_protein"/>
</dbReference>
<evidence type="ECO:0000256" key="3">
    <source>
        <dbReference type="ARBA" id="ARBA00022833"/>
    </source>
</evidence>
<comment type="caution">
    <text evidence="8">The sequence shown here is derived from an EMBL/GenBank/DDBJ whole genome shotgun (WGS) entry which is preliminary data.</text>
</comment>
<dbReference type="PANTHER" id="PTHR46927">
    <property type="entry name" value="AGAP005574-PA"/>
    <property type="match status" value="1"/>
</dbReference>
<evidence type="ECO:0000256" key="1">
    <source>
        <dbReference type="ARBA" id="ARBA00022723"/>
    </source>
</evidence>
<dbReference type="GO" id="GO:0008270">
    <property type="term" value="F:zinc ion binding"/>
    <property type="evidence" value="ECO:0007669"/>
    <property type="project" value="UniProtKB-KW"/>
</dbReference>
<dbReference type="PROSITE" id="PS50950">
    <property type="entry name" value="ZF_THAP"/>
    <property type="match status" value="1"/>
</dbReference>
<feature type="compositionally biased region" description="Acidic residues" evidence="6">
    <location>
        <begin position="169"/>
        <end position="179"/>
    </location>
</feature>
<dbReference type="SUPFAM" id="SSF57716">
    <property type="entry name" value="Glucocorticoid receptor-like (DNA-binding domain)"/>
    <property type="match status" value="1"/>
</dbReference>
<evidence type="ECO:0000256" key="5">
    <source>
        <dbReference type="PROSITE-ProRule" id="PRU00309"/>
    </source>
</evidence>
<evidence type="ECO:0000256" key="2">
    <source>
        <dbReference type="ARBA" id="ARBA00022771"/>
    </source>
</evidence>
<evidence type="ECO:0000256" key="4">
    <source>
        <dbReference type="ARBA" id="ARBA00023125"/>
    </source>
</evidence>
<reference evidence="8" key="1">
    <citation type="submission" date="2021-03" db="EMBL/GenBank/DDBJ databases">
        <title>Chromosome level genome of the anhydrobiotic midge Polypedilum vanderplanki.</title>
        <authorList>
            <person name="Yoshida Y."/>
            <person name="Kikawada T."/>
            <person name="Gusev O."/>
        </authorList>
    </citation>
    <scope>NUCLEOTIDE SEQUENCE</scope>
    <source>
        <strain evidence="8">NIAS01</strain>
        <tissue evidence="8">Whole body or cell culture</tissue>
    </source>
</reference>
<protein>
    <recommendedName>
        <fullName evidence="7">THAP-type domain-containing protein</fullName>
    </recommendedName>
</protein>
<keyword evidence="2 5" id="KW-0863">Zinc-finger</keyword>
<keyword evidence="1" id="KW-0479">Metal-binding</keyword>
<keyword evidence="9" id="KW-1185">Reference proteome</keyword>
<dbReference type="InterPro" id="IPR038441">
    <property type="entry name" value="THAP_Znf_sf"/>
</dbReference>
<sequence length="277" mass="31850">MVRRCCVPNCSESDITILSHRFPKDDGIAQEWKSSLGIENIALEDLRQKYSVCTKHFSSVSYRNVISNSLNTTAIPTLEEHLDNERITSTRNREKNITSKRCNKRAATVSIDGQIAIKKIILTPEGIKKEVLLTPNGFKKEITPKRIKQEIVELKQTVEASPIESTERENEEEQEEEEQMLYNDSMVSDLGYSTIENQVQPMSVIYVDNSTMTNKRIHRNVATQTQTLINIETSIDENESKDDKLIKLLYPEFKLFSKLDLIKLILEKNDAIRELMK</sequence>
<keyword evidence="3" id="KW-0862">Zinc</keyword>
<dbReference type="InterPro" id="IPR006612">
    <property type="entry name" value="THAP_Znf"/>
</dbReference>
<dbReference type="SMART" id="SM00980">
    <property type="entry name" value="THAP"/>
    <property type="match status" value="1"/>
</dbReference>
<dbReference type="GO" id="GO:0003677">
    <property type="term" value="F:DNA binding"/>
    <property type="evidence" value="ECO:0007669"/>
    <property type="project" value="UniProtKB-UniRule"/>
</dbReference>
<dbReference type="AlphaFoldDB" id="A0A9J6CH01"/>
<evidence type="ECO:0000313" key="9">
    <source>
        <dbReference type="Proteomes" id="UP001107558"/>
    </source>
</evidence>
<gene>
    <name evidence="8" type="ORF">PVAND_010905</name>
</gene>
<feature type="region of interest" description="Disordered" evidence="6">
    <location>
        <begin position="158"/>
        <end position="179"/>
    </location>
</feature>
<organism evidence="8 9">
    <name type="scientific">Polypedilum vanderplanki</name>
    <name type="common">Sleeping chironomid midge</name>
    <dbReference type="NCBI Taxonomy" id="319348"/>
    <lineage>
        <taxon>Eukaryota</taxon>
        <taxon>Metazoa</taxon>
        <taxon>Ecdysozoa</taxon>
        <taxon>Arthropoda</taxon>
        <taxon>Hexapoda</taxon>
        <taxon>Insecta</taxon>
        <taxon>Pterygota</taxon>
        <taxon>Neoptera</taxon>
        <taxon>Endopterygota</taxon>
        <taxon>Diptera</taxon>
        <taxon>Nematocera</taxon>
        <taxon>Chironomoidea</taxon>
        <taxon>Chironomidae</taxon>
        <taxon>Chironominae</taxon>
        <taxon>Polypedilum</taxon>
        <taxon>Polypedilum</taxon>
    </lineage>
</organism>
<dbReference type="EMBL" id="JADBJN010000001">
    <property type="protein sequence ID" value="KAG5681473.1"/>
    <property type="molecule type" value="Genomic_DNA"/>
</dbReference>
<proteinExistence type="predicted"/>
<dbReference type="Proteomes" id="UP001107558">
    <property type="component" value="Chromosome 1"/>
</dbReference>
<dbReference type="OrthoDB" id="7791435at2759"/>
<dbReference type="PANTHER" id="PTHR46927:SF3">
    <property type="entry name" value="THAP-TYPE DOMAIN-CONTAINING PROTEIN"/>
    <property type="match status" value="1"/>
</dbReference>
<name>A0A9J6CH01_POLVA</name>
<evidence type="ECO:0000313" key="8">
    <source>
        <dbReference type="EMBL" id="KAG5681473.1"/>
    </source>
</evidence>
<dbReference type="Gene3D" id="6.20.210.20">
    <property type="entry name" value="THAP domain"/>
    <property type="match status" value="1"/>
</dbReference>
<accession>A0A9J6CH01</accession>
<evidence type="ECO:0000259" key="7">
    <source>
        <dbReference type="PROSITE" id="PS50950"/>
    </source>
</evidence>